<dbReference type="Gene3D" id="2.40.50.120">
    <property type="match status" value="1"/>
</dbReference>
<sequence length="188" mass="18883">MTVWRAAMVVAALCGLAVVTTVWTPGAAYACSCVALAPESVIAQADAVVWGTPMSVSESGTTRTYVVEVQRSYRRELPERIEVSTPATSAACGVELTIGRAGYVVLRAPVDGPAAAQQWTASLCTNLVSADDIVAHAGAPLAPLGAAAPNADGPGTLSAGVIAGIVVGAVGGLVVLAALALAVARRFR</sequence>
<feature type="signal peptide" evidence="2">
    <location>
        <begin position="1"/>
        <end position="30"/>
    </location>
</feature>
<keyword evidence="1" id="KW-0812">Transmembrane</keyword>
<dbReference type="InterPro" id="IPR008993">
    <property type="entry name" value="TIMP-like_OB-fold"/>
</dbReference>
<organism evidence="3 4">
    <name type="scientific">Gordonia phosphorivorans</name>
    <dbReference type="NCBI Taxonomy" id="1056982"/>
    <lineage>
        <taxon>Bacteria</taxon>
        <taxon>Bacillati</taxon>
        <taxon>Actinomycetota</taxon>
        <taxon>Actinomycetes</taxon>
        <taxon>Mycobacteriales</taxon>
        <taxon>Gordoniaceae</taxon>
        <taxon>Gordonia</taxon>
    </lineage>
</organism>
<comment type="caution">
    <text evidence="3">The sequence shown here is derived from an EMBL/GenBank/DDBJ whole genome shotgun (WGS) entry which is preliminary data.</text>
</comment>
<feature type="transmembrane region" description="Helical" evidence="1">
    <location>
        <begin position="159"/>
        <end position="184"/>
    </location>
</feature>
<protein>
    <recommendedName>
        <fullName evidence="5">Tissue inhibitor of metalloproteinase</fullName>
    </recommendedName>
</protein>
<dbReference type="RefSeq" id="WP_382364972.1">
    <property type="nucleotide sequence ID" value="NZ_JBHLWV010000023.1"/>
</dbReference>
<keyword evidence="1" id="KW-1133">Transmembrane helix</keyword>
<gene>
    <name evidence="3" type="ORF">ACFFJD_13475</name>
</gene>
<keyword evidence="2" id="KW-0732">Signal</keyword>
<dbReference type="EMBL" id="JBHLWV010000023">
    <property type="protein sequence ID" value="MFC0315862.1"/>
    <property type="molecule type" value="Genomic_DNA"/>
</dbReference>
<evidence type="ECO:0000313" key="3">
    <source>
        <dbReference type="EMBL" id="MFC0315862.1"/>
    </source>
</evidence>
<proteinExistence type="predicted"/>
<dbReference type="SUPFAM" id="SSF50242">
    <property type="entry name" value="TIMP-like"/>
    <property type="match status" value="1"/>
</dbReference>
<name>A0ABV6HB86_9ACTN</name>
<feature type="chain" id="PRO_5045730059" description="Tissue inhibitor of metalloproteinase" evidence="2">
    <location>
        <begin position="31"/>
        <end position="188"/>
    </location>
</feature>
<keyword evidence="4" id="KW-1185">Reference proteome</keyword>
<accession>A0ABV6HB86</accession>
<evidence type="ECO:0000256" key="1">
    <source>
        <dbReference type="SAM" id="Phobius"/>
    </source>
</evidence>
<dbReference type="PROSITE" id="PS51257">
    <property type="entry name" value="PROKAR_LIPOPROTEIN"/>
    <property type="match status" value="1"/>
</dbReference>
<evidence type="ECO:0000313" key="4">
    <source>
        <dbReference type="Proteomes" id="UP001589783"/>
    </source>
</evidence>
<evidence type="ECO:0000256" key="2">
    <source>
        <dbReference type="SAM" id="SignalP"/>
    </source>
</evidence>
<reference evidence="3 4" key="1">
    <citation type="submission" date="2024-09" db="EMBL/GenBank/DDBJ databases">
        <authorList>
            <person name="Sun Q."/>
            <person name="Mori K."/>
        </authorList>
    </citation>
    <scope>NUCLEOTIDE SEQUENCE [LARGE SCALE GENOMIC DNA]</scope>
    <source>
        <strain evidence="3 4">CCM 7957</strain>
    </source>
</reference>
<evidence type="ECO:0008006" key="5">
    <source>
        <dbReference type="Google" id="ProtNLM"/>
    </source>
</evidence>
<keyword evidence="1" id="KW-0472">Membrane</keyword>
<dbReference type="Proteomes" id="UP001589783">
    <property type="component" value="Unassembled WGS sequence"/>
</dbReference>